<dbReference type="RefSeq" id="WP_328736542.1">
    <property type="nucleotide sequence ID" value="NZ_CP108038.1"/>
</dbReference>
<name>A0ABZ1R4A9_9ACTN</name>
<evidence type="ECO:0000313" key="1">
    <source>
        <dbReference type="EMBL" id="WUN89818.1"/>
    </source>
</evidence>
<organism evidence="1 2">
    <name type="scientific">Streptomyces bobili</name>
    <dbReference type="NCBI Taxonomy" id="67280"/>
    <lineage>
        <taxon>Bacteria</taxon>
        <taxon>Bacillati</taxon>
        <taxon>Actinomycetota</taxon>
        <taxon>Actinomycetes</taxon>
        <taxon>Kitasatosporales</taxon>
        <taxon>Streptomycetaceae</taxon>
        <taxon>Streptomyces</taxon>
    </lineage>
</organism>
<protein>
    <recommendedName>
        <fullName evidence="3">NACHT domain-containing protein</fullName>
    </recommendedName>
</protein>
<dbReference type="EMBL" id="CP108038">
    <property type="protein sequence ID" value="WUN89818.1"/>
    <property type="molecule type" value="Genomic_DNA"/>
</dbReference>
<dbReference type="Proteomes" id="UP001432071">
    <property type="component" value="Chromosome"/>
</dbReference>
<reference evidence="1" key="1">
    <citation type="submission" date="2022-10" db="EMBL/GenBank/DDBJ databases">
        <title>The complete genomes of actinobacterial strains from the NBC collection.</title>
        <authorList>
            <person name="Joergensen T.S."/>
            <person name="Alvarez Arevalo M."/>
            <person name="Sterndorff E.B."/>
            <person name="Faurdal D."/>
            <person name="Vuksanovic O."/>
            <person name="Mourched A.-S."/>
            <person name="Charusanti P."/>
            <person name="Shaw S."/>
            <person name="Blin K."/>
            <person name="Weber T."/>
        </authorList>
    </citation>
    <scope>NUCLEOTIDE SEQUENCE</scope>
    <source>
        <strain evidence="1">NBC_00302</strain>
    </source>
</reference>
<accession>A0ABZ1R4A9</accession>
<dbReference type="Gene3D" id="1.25.40.10">
    <property type="entry name" value="Tetratricopeptide repeat domain"/>
    <property type="match status" value="4"/>
</dbReference>
<proteinExistence type="predicted"/>
<dbReference type="InterPro" id="IPR011990">
    <property type="entry name" value="TPR-like_helical_dom_sf"/>
</dbReference>
<evidence type="ECO:0008006" key="3">
    <source>
        <dbReference type="Google" id="ProtNLM"/>
    </source>
</evidence>
<sequence length="1113" mass="120948">MWWQAQAWAGKSALMSWFVLNPPPGIQVVSFFITARYAAQSDRVAFTDVVLEQLVEIMGERMPAHLTEATREAHMLGMLSQASLACQQRGLRLVLVVDGIDEDHGVTRGPSAHSIAALLPTLPTSDMRIVVAGRTHPPIPRDVPDRHPLRDDGVVRVLAPSPYAEVVREDMERELDRLLEGTPTEQDLLGLVTAAGGGLSSQDLADLTSLTLREVERHLHTVSGRTFARRISRWQPGIAPEVYVLGHEELQQHASAFLGPERLDSYRERLHAWADRYRRHGWPITTPEYLLRGYFRMLHATAQMPRMVACAIDETRHDRMLDISGGDAAAIAETTTTQEMILRQDEPDLLALARLRMRQEKLAARNESTPSTLPAVWVELHHPSRAEALARSITRPSARDDALLGVVEALASFGDRSGAENLAHILSRKRDQITGLIAAGSFDEAEKLARSYSDMSDQVVALASLAQKKITFDTAGAQVLISEAVTATRELLKSELAADRDERRDYASPLRTTAMALAASGQVEQAKELISSGRSERDRAFSAAAQSAADFGYFADAEKLASSVRDAEHQAKALAEVAIEASAAGDSDTARRLAERADRVAHSSEPRSYRVKAIASVAKALANQDRNRAVQLIDEAMEMALAKIAWHSYDPSWWEWSLINVAEALVAVGDFDGAESLVRSEKIGNVDAQHHALLRVVTNLAAVHEYDRAERLARSETYHNWQIEALVQIAQAVVKVDPDRARGLASEVESVARSTGNKRSGAGEVARALAEAGEYDCAERLARSADSINEIAEALAAAGEYDRAEGLARSAGAAVSTMAKIAALAGDYDRAGTLAHSIRNFRDEDHTLVRLVTIAAEAGQYYHAASMARSIYDKDERACALAVVAAELAKAEDFYRARIVVSEAEHTLYESQDPNVRTFVEVARAAAVVGDYDRARIVARRLSAPNHQEEALAAVSEAMIAHGDYDAAEATARTINSEGIRVIALSALATAVGTDVDRAKNLVAEAENTARGITFEISKDAALAAVAKAAAALGDFDHAEALAQQISEPRKKAEVLVDLAKLDVTRARRLAAEAFSIGYWTTPLRVLADVDPGALMAIAHDLSADTRRVADAK</sequence>
<evidence type="ECO:0000313" key="2">
    <source>
        <dbReference type="Proteomes" id="UP001432071"/>
    </source>
</evidence>
<gene>
    <name evidence="1" type="ORF">OHT53_28930</name>
</gene>
<dbReference type="GeneID" id="93765090"/>
<keyword evidence="2" id="KW-1185">Reference proteome</keyword>